<proteinExistence type="predicted"/>
<dbReference type="AlphaFoldDB" id="A0A371H9I2"/>
<accession>A0A371H9I2</accession>
<protein>
    <submittedName>
        <fullName evidence="1">Uncharacterized protein</fullName>
    </submittedName>
</protein>
<name>A0A371H9I2_MUCPR</name>
<keyword evidence="2" id="KW-1185">Reference proteome</keyword>
<comment type="caution">
    <text evidence="1">The sequence shown here is derived from an EMBL/GenBank/DDBJ whole genome shotgun (WGS) entry which is preliminary data.</text>
</comment>
<gene>
    <name evidence="1" type="ORF">CR513_17480</name>
</gene>
<feature type="non-terminal residue" evidence="1">
    <location>
        <position position="1"/>
    </location>
</feature>
<reference evidence="1" key="1">
    <citation type="submission" date="2018-05" db="EMBL/GenBank/DDBJ databases">
        <title>Draft genome of Mucuna pruriens seed.</title>
        <authorList>
            <person name="Nnadi N.E."/>
            <person name="Vos R."/>
            <person name="Hasami M.H."/>
            <person name="Devisetty U.K."/>
            <person name="Aguiy J.C."/>
        </authorList>
    </citation>
    <scope>NUCLEOTIDE SEQUENCE [LARGE SCALE GENOMIC DNA]</scope>
    <source>
        <strain evidence="1">JCA_2017</strain>
    </source>
</reference>
<organism evidence="1 2">
    <name type="scientific">Mucuna pruriens</name>
    <name type="common">Velvet bean</name>
    <name type="synonym">Dolichos pruriens</name>
    <dbReference type="NCBI Taxonomy" id="157652"/>
    <lineage>
        <taxon>Eukaryota</taxon>
        <taxon>Viridiplantae</taxon>
        <taxon>Streptophyta</taxon>
        <taxon>Embryophyta</taxon>
        <taxon>Tracheophyta</taxon>
        <taxon>Spermatophyta</taxon>
        <taxon>Magnoliopsida</taxon>
        <taxon>eudicotyledons</taxon>
        <taxon>Gunneridae</taxon>
        <taxon>Pentapetalae</taxon>
        <taxon>rosids</taxon>
        <taxon>fabids</taxon>
        <taxon>Fabales</taxon>
        <taxon>Fabaceae</taxon>
        <taxon>Papilionoideae</taxon>
        <taxon>50 kb inversion clade</taxon>
        <taxon>NPAAA clade</taxon>
        <taxon>indigoferoid/millettioid clade</taxon>
        <taxon>Phaseoleae</taxon>
        <taxon>Mucuna</taxon>
    </lineage>
</organism>
<sequence length="100" mass="10976">MNARIKIDVDARMLLMEFGGEIITSLKAAQEGNTVAIVSPSKNKSLDLSLSNKAITKKAESDHPRHGQEGSNETTCCWDHLSQLATIISLCFSLTKSWKN</sequence>
<dbReference type="Proteomes" id="UP000257109">
    <property type="component" value="Unassembled WGS sequence"/>
</dbReference>
<evidence type="ECO:0000313" key="1">
    <source>
        <dbReference type="EMBL" id="RDX99470.1"/>
    </source>
</evidence>
<dbReference type="EMBL" id="QJKJ01003224">
    <property type="protein sequence ID" value="RDX99470.1"/>
    <property type="molecule type" value="Genomic_DNA"/>
</dbReference>
<evidence type="ECO:0000313" key="2">
    <source>
        <dbReference type="Proteomes" id="UP000257109"/>
    </source>
</evidence>